<dbReference type="EMBL" id="OU963908">
    <property type="protein sequence ID" value="CAH0399861.1"/>
    <property type="molecule type" value="Genomic_DNA"/>
</dbReference>
<evidence type="ECO:0000313" key="4">
    <source>
        <dbReference type="EMBL" id="CAH0399861.1"/>
    </source>
</evidence>
<dbReference type="PANTHER" id="PTHR10742:SF386">
    <property type="entry name" value="LYSINE-SPECIFIC HISTONE DEMETHYLASE 1A"/>
    <property type="match status" value="1"/>
</dbReference>
<comment type="similarity">
    <text evidence="1">Belongs to the flavin monoamine oxidase family.</text>
</comment>
<sequence>MGISSVRGRAVTMATIIEIPGMEKDKKADAMASRLKKVLDSEPVRISTRPVQGDFVRNGYSCVPVALSEGLDIRLGTSVTEINYGGPGVTVKAVNPRAPGVPQTFKAGYHRSLLCIWTSDRRRWYEFVWRADPFARGSYSFVAVGSSGTDYDLLAAPVPGAPGENRLFFAGEHTMRNYPATVHGAFLSGLREAGRLADLLLPQQPITNASVAAATAAATRPNVVKEKSTVLQSYQNFKDFVTNMIEDQSSKIQILLKKIQTNAQSVLKKINNIKRDSKTKESKYMGLNFRPRKVFRNENDEHQLESPILKKQLDTSLSNKVAESRNFNSHFGTSSYGVSANGNYGTPAQTYHHHSIGFDPINIVVSMSLLSFLLQALQGLLNRTRLPTPIVEARHLNPAQEWFRKFSTKFETLKPDYTKRKYPKKYNH</sequence>
<dbReference type="Pfam" id="PF01593">
    <property type="entry name" value="Amino_oxidase"/>
    <property type="match status" value="2"/>
</dbReference>
<name>A0ABN8B2T1_CHISP</name>
<evidence type="ECO:0000256" key="1">
    <source>
        <dbReference type="ARBA" id="ARBA00005995"/>
    </source>
</evidence>
<evidence type="ECO:0000313" key="5">
    <source>
        <dbReference type="Proteomes" id="UP001153292"/>
    </source>
</evidence>
<dbReference type="SUPFAM" id="SSF51905">
    <property type="entry name" value="FAD/NAD(P)-binding domain"/>
    <property type="match status" value="1"/>
</dbReference>
<proteinExistence type="inferred from homology"/>
<dbReference type="Proteomes" id="UP001153292">
    <property type="component" value="Chromosome 15"/>
</dbReference>
<dbReference type="PANTHER" id="PTHR10742">
    <property type="entry name" value="FLAVIN MONOAMINE OXIDASE"/>
    <property type="match status" value="1"/>
</dbReference>
<feature type="domain" description="Amine oxidase" evidence="3">
    <location>
        <begin position="126"/>
        <end position="196"/>
    </location>
</feature>
<organism evidence="4 5">
    <name type="scientific">Chilo suppressalis</name>
    <name type="common">Asiatic rice borer moth</name>
    <dbReference type="NCBI Taxonomy" id="168631"/>
    <lineage>
        <taxon>Eukaryota</taxon>
        <taxon>Metazoa</taxon>
        <taxon>Ecdysozoa</taxon>
        <taxon>Arthropoda</taxon>
        <taxon>Hexapoda</taxon>
        <taxon>Insecta</taxon>
        <taxon>Pterygota</taxon>
        <taxon>Neoptera</taxon>
        <taxon>Endopterygota</taxon>
        <taxon>Lepidoptera</taxon>
        <taxon>Glossata</taxon>
        <taxon>Ditrysia</taxon>
        <taxon>Pyraloidea</taxon>
        <taxon>Crambidae</taxon>
        <taxon>Crambinae</taxon>
        <taxon>Chilo</taxon>
    </lineage>
</organism>
<keyword evidence="2" id="KW-0560">Oxidoreductase</keyword>
<dbReference type="InterPro" id="IPR002937">
    <property type="entry name" value="Amino_oxidase"/>
</dbReference>
<keyword evidence="5" id="KW-1185">Reference proteome</keyword>
<reference evidence="4" key="1">
    <citation type="submission" date="2021-12" db="EMBL/GenBank/DDBJ databases">
        <authorList>
            <person name="King R."/>
        </authorList>
    </citation>
    <scope>NUCLEOTIDE SEQUENCE</scope>
</reference>
<dbReference type="InterPro" id="IPR036188">
    <property type="entry name" value="FAD/NAD-bd_sf"/>
</dbReference>
<evidence type="ECO:0000259" key="3">
    <source>
        <dbReference type="Pfam" id="PF01593"/>
    </source>
</evidence>
<dbReference type="InterPro" id="IPR050281">
    <property type="entry name" value="Flavin_monoamine_oxidase"/>
</dbReference>
<gene>
    <name evidence="4" type="ORF">CHILSU_LOCUS3031</name>
</gene>
<evidence type="ECO:0000256" key="2">
    <source>
        <dbReference type="ARBA" id="ARBA00023002"/>
    </source>
</evidence>
<accession>A0ABN8B2T1</accession>
<protein>
    <recommendedName>
        <fullName evidence="3">Amine oxidase domain-containing protein</fullName>
    </recommendedName>
</protein>
<dbReference type="Gene3D" id="3.50.50.60">
    <property type="entry name" value="FAD/NAD(P)-binding domain"/>
    <property type="match status" value="1"/>
</dbReference>
<feature type="domain" description="Amine oxidase" evidence="3">
    <location>
        <begin position="55"/>
        <end position="96"/>
    </location>
</feature>